<dbReference type="InterPro" id="IPR000569">
    <property type="entry name" value="HECT_dom"/>
</dbReference>
<dbReference type="GO" id="GO:0009507">
    <property type="term" value="C:chloroplast"/>
    <property type="evidence" value="ECO:0007669"/>
    <property type="project" value="UniProtKB-SubCell"/>
</dbReference>
<dbReference type="SUPFAM" id="SSF56204">
    <property type="entry name" value="Hect, E3 ligase catalytic domain"/>
    <property type="match status" value="2"/>
</dbReference>
<dbReference type="Gene3D" id="3.90.1750.10">
    <property type="entry name" value="Hect, E3 ligase catalytic domains"/>
    <property type="match status" value="1"/>
</dbReference>
<evidence type="ECO:0000256" key="5">
    <source>
        <dbReference type="ARBA" id="ARBA00012485"/>
    </source>
</evidence>
<dbReference type="GO" id="GO:0061630">
    <property type="term" value="F:ubiquitin protein ligase activity"/>
    <property type="evidence" value="ECO:0007669"/>
    <property type="project" value="UniProtKB-EC"/>
</dbReference>
<evidence type="ECO:0000313" key="13">
    <source>
        <dbReference type="EMBL" id="EKX39486.1"/>
    </source>
</evidence>
<evidence type="ECO:0000256" key="4">
    <source>
        <dbReference type="ARBA" id="ARBA00004906"/>
    </source>
</evidence>
<evidence type="ECO:0000259" key="12">
    <source>
        <dbReference type="PROSITE" id="PS50237"/>
    </source>
</evidence>
<dbReference type="InterPro" id="IPR050409">
    <property type="entry name" value="E3_ubiq-protein_ligase"/>
</dbReference>
<dbReference type="Pfam" id="PF00632">
    <property type="entry name" value="HECT"/>
    <property type="match status" value="1"/>
</dbReference>
<dbReference type="SMART" id="SM00119">
    <property type="entry name" value="HECTc"/>
    <property type="match status" value="1"/>
</dbReference>
<feature type="active site" description="Glycyl thioester intermediate" evidence="10">
    <location>
        <position position="1328"/>
    </location>
</feature>
<reference evidence="15" key="2">
    <citation type="submission" date="2012-11" db="EMBL/GenBank/DDBJ databases">
        <authorList>
            <person name="Kuo A."/>
            <person name="Curtis B.A."/>
            <person name="Tanifuji G."/>
            <person name="Burki F."/>
            <person name="Gruber A."/>
            <person name="Irimia M."/>
            <person name="Maruyama S."/>
            <person name="Arias M.C."/>
            <person name="Ball S.G."/>
            <person name="Gile G.H."/>
            <person name="Hirakawa Y."/>
            <person name="Hopkins J.F."/>
            <person name="Rensing S.A."/>
            <person name="Schmutz J."/>
            <person name="Symeonidi A."/>
            <person name="Elias M."/>
            <person name="Eveleigh R.J."/>
            <person name="Herman E.K."/>
            <person name="Klute M.J."/>
            <person name="Nakayama T."/>
            <person name="Obornik M."/>
            <person name="Reyes-Prieto A."/>
            <person name="Armbrust E.V."/>
            <person name="Aves S.J."/>
            <person name="Beiko R.G."/>
            <person name="Coutinho P."/>
            <person name="Dacks J.B."/>
            <person name="Durnford D.G."/>
            <person name="Fast N.M."/>
            <person name="Green B.R."/>
            <person name="Grisdale C."/>
            <person name="Hempe F."/>
            <person name="Henrissat B."/>
            <person name="Hoppner M.P."/>
            <person name="Ishida K.-I."/>
            <person name="Kim E."/>
            <person name="Koreny L."/>
            <person name="Kroth P.G."/>
            <person name="Liu Y."/>
            <person name="Malik S.-B."/>
            <person name="Maier U.G."/>
            <person name="McRose D."/>
            <person name="Mock T."/>
            <person name="Neilson J.A."/>
            <person name="Onodera N.T."/>
            <person name="Poole A.M."/>
            <person name="Pritham E.J."/>
            <person name="Richards T.A."/>
            <person name="Rocap G."/>
            <person name="Roy S.W."/>
            <person name="Sarai C."/>
            <person name="Schaack S."/>
            <person name="Shirato S."/>
            <person name="Slamovits C.H."/>
            <person name="Spencer D.F."/>
            <person name="Suzuki S."/>
            <person name="Worden A.Z."/>
            <person name="Zauner S."/>
            <person name="Barry K."/>
            <person name="Bell C."/>
            <person name="Bharti A.K."/>
            <person name="Crow J.A."/>
            <person name="Grimwood J."/>
            <person name="Kramer R."/>
            <person name="Lindquist E."/>
            <person name="Lucas S."/>
            <person name="Salamov A."/>
            <person name="McFadden G.I."/>
            <person name="Lane C.E."/>
            <person name="Keeling P.J."/>
            <person name="Gray M.W."/>
            <person name="Grigoriev I.V."/>
            <person name="Archibald J.M."/>
        </authorList>
    </citation>
    <scope>NUCLEOTIDE SEQUENCE</scope>
    <source>
        <strain evidence="15">CCMP2712</strain>
    </source>
</reference>
<dbReference type="Pfam" id="PF00153">
    <property type="entry name" value="Mito_carr"/>
    <property type="match status" value="1"/>
</dbReference>
<keyword evidence="8 10" id="KW-0833">Ubl conjugation pathway</keyword>
<gene>
    <name evidence="13" type="ORF">GUITHDRAFT_114449</name>
</gene>
<dbReference type="EnsemblProtists" id="EKX39486">
    <property type="protein sequence ID" value="EKX39486"/>
    <property type="gene ID" value="GUITHDRAFT_114449"/>
</dbReference>
<dbReference type="SUPFAM" id="SSF103506">
    <property type="entry name" value="Mitochondrial carrier"/>
    <property type="match status" value="1"/>
</dbReference>
<evidence type="ECO:0000256" key="1">
    <source>
        <dbReference type="ARBA" id="ARBA00000885"/>
    </source>
</evidence>
<reference evidence="14" key="3">
    <citation type="submission" date="2016-03" db="UniProtKB">
        <authorList>
            <consortium name="EnsemblProtists"/>
        </authorList>
    </citation>
    <scope>IDENTIFICATION</scope>
</reference>
<dbReference type="GO" id="GO:0016020">
    <property type="term" value="C:membrane"/>
    <property type="evidence" value="ECO:0007669"/>
    <property type="project" value="UniProtKB-SubCell"/>
</dbReference>
<dbReference type="OrthoDB" id="8068875at2759"/>
<dbReference type="Gene3D" id="1.50.40.10">
    <property type="entry name" value="Mitochondrial carrier domain"/>
    <property type="match status" value="1"/>
</dbReference>
<dbReference type="eggNOG" id="KOG0939">
    <property type="taxonomic scope" value="Eukaryota"/>
</dbReference>
<name>L1IT92_GUITC</name>
<dbReference type="PROSITE" id="PS50237">
    <property type="entry name" value="HECT"/>
    <property type="match status" value="2"/>
</dbReference>
<evidence type="ECO:0000256" key="10">
    <source>
        <dbReference type="PROSITE-ProRule" id="PRU00104"/>
    </source>
</evidence>
<dbReference type="RefSeq" id="XP_005826466.1">
    <property type="nucleotide sequence ID" value="XM_005826409.1"/>
</dbReference>
<keyword evidence="7 11" id="KW-0812">Transmembrane</keyword>
<dbReference type="InterPro" id="IPR023395">
    <property type="entry name" value="MCP_dom_sf"/>
</dbReference>
<dbReference type="PANTHER" id="PTHR11254">
    <property type="entry name" value="HECT DOMAIN UBIQUITIN-PROTEIN LIGASE"/>
    <property type="match status" value="1"/>
</dbReference>
<dbReference type="Gene3D" id="3.40.50.300">
    <property type="entry name" value="P-loop containing nucleotide triphosphate hydrolases"/>
    <property type="match status" value="1"/>
</dbReference>
<sequence>MAHASAALVMAPPPRGRMEEHPPLLDVDYDPPLSPVEEPAGVVLPDEGQPGDLDSTDHDTHVTWHSALWLLLTRIGLALALQTSVQVISNEIWIAEVALMQLQTATCDWFHKEDVECLTINASDECDRASNANTLEDCEITLSNVIDRFTATFPAYPPTPEELEFIAAKNDVWNRALRPVLSLCLSQLVHIHCPRAFMVVPLITHPLRVVSIRLVHSDLARETPSKLWDLLILSFKGKDGSNLFSGLLPRFFSFLIMERIRKMRIEERIRRFFRSLRQRRHRGFYAEQLERLVAGLVNVLVGTSLSYPLCVIERRMSVEKNSPHPLSLFQFFRYVGRQIRGEGLGSLYKGMSAAMLIAIPKFCLRYTSRLNKEIMMSWFGIRWGWIPVLPATIFSAINAGRARLSFPSSLAVVACSVAAQCHQLLVDHGKFLNRQRLLRNSGDRARALRLPLVRFRSDDVRRTWFRMAYGSDTPDQNQIVTEDGTFDSVDEVTDNPMTRERDEDVNDISNQLTTSLSDYYNGPEHADHSPNFINKMQAMRTMYLRTRNFADHNPLSLVVDPNNVLASTFLLLEAIPAEVLVNRPIFVRLEGQDGADWGGVRRSWIARVAQELFDPRFGLVLAVFGNGGEATGKLIINPAPGLLSYSDGSHEAEHDSTWNDRYYKFMGRLMALALISGDVLGVNMDSAFYKFLMIRDNLKVIAFAPTQMNSSAECEFIANRYKLRHIMVLKLIRHHLAHSTPEGNALRRIIRNIFDSKLSCHESAEFIFCVLHGKEKLWADKRLHSFPFLNESESFDVMRCEDTRKQLTTILLSILYNKLKQRRRHERGWVLEGMPHRKDFLEMFFSKGEAYLPKCAIIFKPKNLTDFDDSSDISKLVSHSKKYEVYNTEYLAQIGSLISLTKKWQIPYSVVQSSHFCFCSLLRRKAPESDWEQDTVEVELDVEIENKFATTQSKSQTETEEVDKQKSDDIKLDQSTGWSEIDCCEANSSLQAENFEPCDLVLEGSNATMIRQDAAHLRAHEVPGVLVVDEGRSFHINPDETRWDLLSQRRHSSHLGVDDGKCRYGCSSSLADSCPFPDVVRDVYQFVDSVRWSDVEQPGLEDLLQSNPAEYFKLAKLLSLGREDLQRWVDEGQMRFVTTSKEARVAPLLGVPMSSLSQVESEVLGGFGADELVAAETLKDYVDLVCHKEMVEDVTEQMAKIRQGFHELAPPSILGKFLNPLGESRRCCSRPDVLRDLEKCIAGEAHIDVDDWMANSTTKGFDREAPQPSWFWEFVEESNQSWRRKLLSWTTGMVRPPPGGFSQMPHVFTIQSDPDLEHRDRLPVAHTCGFQLDLPLYPSKEVLVSKMTLAVEYESDFHLV</sequence>
<proteinExistence type="predicted"/>
<evidence type="ECO:0000313" key="14">
    <source>
        <dbReference type="EnsemblProtists" id="EKX39486"/>
    </source>
</evidence>
<dbReference type="GeneID" id="17296217"/>
<keyword evidence="6" id="KW-0808">Transferase</keyword>
<organism evidence="13">
    <name type="scientific">Guillardia theta (strain CCMP2712)</name>
    <name type="common">Cryptophyte</name>
    <dbReference type="NCBI Taxonomy" id="905079"/>
    <lineage>
        <taxon>Eukaryota</taxon>
        <taxon>Cryptophyceae</taxon>
        <taxon>Pyrenomonadales</taxon>
        <taxon>Geminigeraceae</taxon>
        <taxon>Guillardia</taxon>
    </lineage>
</organism>
<dbReference type="PROSITE" id="PS50920">
    <property type="entry name" value="SOLCAR"/>
    <property type="match status" value="1"/>
</dbReference>
<dbReference type="InterPro" id="IPR035983">
    <property type="entry name" value="Hect_E3_ubiquitin_ligase"/>
</dbReference>
<dbReference type="PANTHER" id="PTHR11254:SF440">
    <property type="entry name" value="E3 UBIQUITIN-PROTEIN LIGASE NEDD-4"/>
    <property type="match status" value="1"/>
</dbReference>
<feature type="domain" description="HECT" evidence="12">
    <location>
        <begin position="1100"/>
        <end position="1360"/>
    </location>
</feature>
<accession>L1IT92</accession>
<dbReference type="KEGG" id="gtt:GUITHDRAFT_114449"/>
<dbReference type="STRING" id="905079.L1IT92"/>
<evidence type="ECO:0000256" key="2">
    <source>
        <dbReference type="ARBA" id="ARBA00004141"/>
    </source>
</evidence>
<dbReference type="GO" id="GO:0006511">
    <property type="term" value="P:ubiquitin-dependent protein catabolic process"/>
    <property type="evidence" value="ECO:0007669"/>
    <property type="project" value="TreeGrafter"/>
</dbReference>
<feature type="repeat" description="Solcar" evidence="11">
    <location>
        <begin position="286"/>
        <end position="375"/>
    </location>
</feature>
<dbReference type="GO" id="GO:0016567">
    <property type="term" value="P:protein ubiquitination"/>
    <property type="evidence" value="ECO:0007669"/>
    <property type="project" value="TreeGrafter"/>
</dbReference>
<evidence type="ECO:0000256" key="7">
    <source>
        <dbReference type="ARBA" id="ARBA00022692"/>
    </source>
</evidence>
<evidence type="ECO:0000256" key="11">
    <source>
        <dbReference type="PROSITE-ProRule" id="PRU00282"/>
    </source>
</evidence>
<dbReference type="InterPro" id="IPR027417">
    <property type="entry name" value="P-loop_NTPase"/>
</dbReference>
<evidence type="ECO:0000256" key="8">
    <source>
        <dbReference type="ARBA" id="ARBA00022786"/>
    </source>
</evidence>
<dbReference type="Gene3D" id="3.30.2410.10">
    <property type="entry name" value="Hect, E3 ligase catalytic domain"/>
    <property type="match status" value="1"/>
</dbReference>
<evidence type="ECO:0000256" key="3">
    <source>
        <dbReference type="ARBA" id="ARBA00004229"/>
    </source>
</evidence>
<comment type="subcellular location">
    <subcellularLocation>
        <location evidence="2">Membrane</location>
        <topology evidence="2">Multi-pass membrane protein</topology>
    </subcellularLocation>
    <subcellularLocation>
        <location evidence="3">Plastid</location>
        <location evidence="3">Chloroplast</location>
    </subcellularLocation>
</comment>
<evidence type="ECO:0000256" key="9">
    <source>
        <dbReference type="ARBA" id="ARBA00023136"/>
    </source>
</evidence>
<evidence type="ECO:0000256" key="6">
    <source>
        <dbReference type="ARBA" id="ARBA00022679"/>
    </source>
</evidence>
<evidence type="ECO:0000313" key="15">
    <source>
        <dbReference type="Proteomes" id="UP000011087"/>
    </source>
</evidence>
<dbReference type="InterPro" id="IPR018108">
    <property type="entry name" value="MCP_transmembrane"/>
</dbReference>
<comment type="catalytic activity">
    <reaction evidence="1">
        <text>S-ubiquitinyl-[E2 ubiquitin-conjugating enzyme]-L-cysteine + [acceptor protein]-L-lysine = [E2 ubiquitin-conjugating enzyme]-L-cysteine + N(6)-ubiquitinyl-[acceptor protein]-L-lysine.</text>
        <dbReference type="EC" id="2.3.2.26"/>
    </reaction>
</comment>
<dbReference type="HOGENOM" id="CLU_257079_0_0_1"/>
<comment type="pathway">
    <text evidence="4">Protein modification; protein ubiquitination.</text>
</comment>
<keyword evidence="9 11" id="KW-0472">Membrane</keyword>
<dbReference type="EMBL" id="JH993039">
    <property type="protein sequence ID" value="EKX39486.1"/>
    <property type="molecule type" value="Genomic_DNA"/>
</dbReference>
<feature type="domain" description="HECT" evidence="12">
    <location>
        <begin position="577"/>
        <end position="693"/>
    </location>
</feature>
<reference evidence="13 15" key="1">
    <citation type="journal article" date="2012" name="Nature">
        <title>Algal genomes reveal evolutionary mosaicism and the fate of nucleomorphs.</title>
        <authorList>
            <consortium name="DOE Joint Genome Institute"/>
            <person name="Curtis B.A."/>
            <person name="Tanifuji G."/>
            <person name="Burki F."/>
            <person name="Gruber A."/>
            <person name="Irimia M."/>
            <person name="Maruyama S."/>
            <person name="Arias M.C."/>
            <person name="Ball S.G."/>
            <person name="Gile G.H."/>
            <person name="Hirakawa Y."/>
            <person name="Hopkins J.F."/>
            <person name="Kuo A."/>
            <person name="Rensing S.A."/>
            <person name="Schmutz J."/>
            <person name="Symeonidi A."/>
            <person name="Elias M."/>
            <person name="Eveleigh R.J."/>
            <person name="Herman E.K."/>
            <person name="Klute M.J."/>
            <person name="Nakayama T."/>
            <person name="Obornik M."/>
            <person name="Reyes-Prieto A."/>
            <person name="Armbrust E.V."/>
            <person name="Aves S.J."/>
            <person name="Beiko R.G."/>
            <person name="Coutinho P."/>
            <person name="Dacks J.B."/>
            <person name="Durnford D.G."/>
            <person name="Fast N.M."/>
            <person name="Green B.R."/>
            <person name="Grisdale C.J."/>
            <person name="Hempel F."/>
            <person name="Henrissat B."/>
            <person name="Hoppner M.P."/>
            <person name="Ishida K."/>
            <person name="Kim E."/>
            <person name="Koreny L."/>
            <person name="Kroth P.G."/>
            <person name="Liu Y."/>
            <person name="Malik S.B."/>
            <person name="Maier U.G."/>
            <person name="McRose D."/>
            <person name="Mock T."/>
            <person name="Neilson J.A."/>
            <person name="Onodera N.T."/>
            <person name="Poole A.M."/>
            <person name="Pritham E.J."/>
            <person name="Richards T.A."/>
            <person name="Rocap G."/>
            <person name="Roy S.W."/>
            <person name="Sarai C."/>
            <person name="Schaack S."/>
            <person name="Shirato S."/>
            <person name="Slamovits C.H."/>
            <person name="Spencer D.F."/>
            <person name="Suzuki S."/>
            <person name="Worden A.Z."/>
            <person name="Zauner S."/>
            <person name="Barry K."/>
            <person name="Bell C."/>
            <person name="Bharti A.K."/>
            <person name="Crow J.A."/>
            <person name="Grimwood J."/>
            <person name="Kramer R."/>
            <person name="Lindquist E."/>
            <person name="Lucas S."/>
            <person name="Salamov A."/>
            <person name="McFadden G.I."/>
            <person name="Lane C.E."/>
            <person name="Keeling P.J."/>
            <person name="Gray M.W."/>
            <person name="Grigoriev I.V."/>
            <person name="Archibald J.M."/>
        </authorList>
    </citation>
    <scope>NUCLEOTIDE SEQUENCE</scope>
    <source>
        <strain evidence="13 15">CCMP2712</strain>
    </source>
</reference>
<dbReference type="Proteomes" id="UP000011087">
    <property type="component" value="Unassembled WGS sequence"/>
</dbReference>
<keyword evidence="15" id="KW-1185">Reference proteome</keyword>
<dbReference type="EC" id="2.3.2.26" evidence="5"/>
<dbReference type="PaxDb" id="55529-EKX39486"/>
<dbReference type="eggNOG" id="KOG0940">
    <property type="taxonomic scope" value="Eukaryota"/>
</dbReference>
<protein>
    <recommendedName>
        <fullName evidence="5">HECT-type E3 ubiquitin transferase</fullName>
        <ecNumber evidence="5">2.3.2.26</ecNumber>
    </recommendedName>
</protein>
<comment type="caution">
    <text evidence="10">Lacks conserved residue(s) required for the propagation of feature annotation.</text>
</comment>